<dbReference type="InterPro" id="IPR035897">
    <property type="entry name" value="Toll_tir_struct_dom_sf"/>
</dbReference>
<dbReference type="Gene3D" id="3.40.50.10140">
    <property type="entry name" value="Toll/interleukin-1 receptor homology (TIR) domain"/>
    <property type="match status" value="1"/>
</dbReference>
<reference evidence="1 2" key="1">
    <citation type="journal article" date="2023" name="Hortic Res">
        <title>Pangenome of water caltrop reveals structural variations and asymmetric subgenome divergence after allopolyploidization.</title>
        <authorList>
            <person name="Zhang X."/>
            <person name="Chen Y."/>
            <person name="Wang L."/>
            <person name="Yuan Y."/>
            <person name="Fang M."/>
            <person name="Shi L."/>
            <person name="Lu R."/>
            <person name="Comes H.P."/>
            <person name="Ma Y."/>
            <person name="Chen Y."/>
            <person name="Huang G."/>
            <person name="Zhou Y."/>
            <person name="Zheng Z."/>
            <person name="Qiu Y."/>
        </authorList>
    </citation>
    <scope>NUCLEOTIDE SEQUENCE [LARGE SCALE GENOMIC DNA]</scope>
    <source>
        <strain evidence="1">F231</strain>
    </source>
</reference>
<dbReference type="Proteomes" id="UP001346149">
    <property type="component" value="Unassembled WGS sequence"/>
</dbReference>
<name>A0AAN7RFP9_TRANT</name>
<evidence type="ECO:0000313" key="2">
    <source>
        <dbReference type="Proteomes" id="UP001346149"/>
    </source>
</evidence>
<dbReference type="AlphaFoldDB" id="A0AAN7RFP9"/>
<evidence type="ECO:0000313" key="1">
    <source>
        <dbReference type="EMBL" id="KAK4796951.1"/>
    </source>
</evidence>
<organism evidence="1 2">
    <name type="scientific">Trapa natans</name>
    <name type="common">Water chestnut</name>
    <dbReference type="NCBI Taxonomy" id="22666"/>
    <lineage>
        <taxon>Eukaryota</taxon>
        <taxon>Viridiplantae</taxon>
        <taxon>Streptophyta</taxon>
        <taxon>Embryophyta</taxon>
        <taxon>Tracheophyta</taxon>
        <taxon>Spermatophyta</taxon>
        <taxon>Magnoliopsida</taxon>
        <taxon>eudicotyledons</taxon>
        <taxon>Gunneridae</taxon>
        <taxon>Pentapetalae</taxon>
        <taxon>rosids</taxon>
        <taxon>malvids</taxon>
        <taxon>Myrtales</taxon>
        <taxon>Lythraceae</taxon>
        <taxon>Trapa</taxon>
    </lineage>
</organism>
<proteinExistence type="predicted"/>
<sequence>MEEFGKLQAGRQGGNLLMGAGMRVFRSKDDDENETISEMEAIKSSQLCVPVFLETFASSIMMMNTDGIFFCREAEVDASVRKAMMPIFYGVSRDVVKDVVMKKLWDEQEIEQEIEQWEHALGRKVIYKEGVLQQGALDTTHWYAYTNVKND</sequence>
<accession>A0AAN7RFP9</accession>
<keyword evidence="2" id="KW-1185">Reference proteome</keyword>
<dbReference type="EMBL" id="JAXQNO010000006">
    <property type="protein sequence ID" value="KAK4796951.1"/>
    <property type="molecule type" value="Genomic_DNA"/>
</dbReference>
<comment type="caution">
    <text evidence="1">The sequence shown here is derived from an EMBL/GenBank/DDBJ whole genome shotgun (WGS) entry which is preliminary data.</text>
</comment>
<gene>
    <name evidence="1" type="ORF">SAY86_029277</name>
</gene>
<protein>
    <submittedName>
        <fullName evidence="1">Uncharacterized protein</fullName>
    </submittedName>
</protein>